<feature type="domain" description="NodB homology" evidence="1">
    <location>
        <begin position="2"/>
        <end position="249"/>
    </location>
</feature>
<keyword evidence="3" id="KW-1185">Reference proteome</keyword>
<organism evidence="2 3">
    <name type="scientific">Candidatus Magnetominusculus xianensis</name>
    <dbReference type="NCBI Taxonomy" id="1748249"/>
    <lineage>
        <taxon>Bacteria</taxon>
        <taxon>Pseudomonadati</taxon>
        <taxon>Nitrospirota</taxon>
        <taxon>Nitrospiria</taxon>
        <taxon>Nitrospirales</taxon>
        <taxon>Nitrospiraceae</taxon>
        <taxon>Candidatus Magnetominusculus</taxon>
    </lineage>
</organism>
<proteinExistence type="predicted"/>
<name>A0ABR5SKF2_9BACT</name>
<accession>A0ABR5SKF2</accession>
<dbReference type="RefSeq" id="WP_085051791.1">
    <property type="nucleotide sequence ID" value="NZ_LNQR01000036.1"/>
</dbReference>
<dbReference type="InterPro" id="IPR002509">
    <property type="entry name" value="NODB_dom"/>
</dbReference>
<protein>
    <submittedName>
        <fullName evidence="2">Polysaccharide deacetylase</fullName>
        <ecNumber evidence="2">3.-.-.-</ecNumber>
    </submittedName>
</protein>
<evidence type="ECO:0000313" key="2">
    <source>
        <dbReference type="EMBL" id="KWT90140.1"/>
    </source>
</evidence>
<reference evidence="2 3" key="1">
    <citation type="submission" date="2015-11" db="EMBL/GenBank/DDBJ databases">
        <authorList>
            <person name="Lin W."/>
        </authorList>
    </citation>
    <scope>NUCLEOTIDE SEQUENCE [LARGE SCALE GENOMIC DNA]</scope>
    <source>
        <strain evidence="2 3">HCH-1</strain>
    </source>
</reference>
<dbReference type="PROSITE" id="PS51677">
    <property type="entry name" value="NODB"/>
    <property type="match status" value="1"/>
</dbReference>
<dbReference type="GO" id="GO:0016787">
    <property type="term" value="F:hydrolase activity"/>
    <property type="evidence" value="ECO:0007669"/>
    <property type="project" value="UniProtKB-KW"/>
</dbReference>
<dbReference type="Gene3D" id="3.20.20.370">
    <property type="entry name" value="Glycoside hydrolase/deacetylase"/>
    <property type="match status" value="1"/>
</dbReference>
<comment type="caution">
    <text evidence="2">The sequence shown here is derived from an EMBL/GenBank/DDBJ whole genome shotgun (WGS) entry which is preliminary data.</text>
</comment>
<dbReference type="InterPro" id="IPR011330">
    <property type="entry name" value="Glyco_hydro/deAcase_b/a-brl"/>
</dbReference>
<dbReference type="PANTHER" id="PTHR47561:SF1">
    <property type="entry name" value="POLYSACCHARIDE DEACETYLASE FAMILY PROTEIN (AFU_ORTHOLOGUE AFUA_6G05030)"/>
    <property type="match status" value="1"/>
</dbReference>
<dbReference type="Proteomes" id="UP000060487">
    <property type="component" value="Unassembled WGS sequence"/>
</dbReference>
<dbReference type="PANTHER" id="PTHR47561">
    <property type="entry name" value="POLYSACCHARIDE DEACETYLASE FAMILY PROTEIN (AFU_ORTHOLOGUE AFUA_6G05030)"/>
    <property type="match status" value="1"/>
</dbReference>
<dbReference type="EC" id="3.-.-.-" evidence="2"/>
<dbReference type="Pfam" id="PF01522">
    <property type="entry name" value="Polysacc_deac_1"/>
    <property type="match status" value="1"/>
</dbReference>
<keyword evidence="2" id="KW-0378">Hydrolase</keyword>
<dbReference type="EMBL" id="LNQR01000036">
    <property type="protein sequence ID" value="KWT90140.1"/>
    <property type="molecule type" value="Genomic_DNA"/>
</dbReference>
<evidence type="ECO:0000313" key="3">
    <source>
        <dbReference type="Proteomes" id="UP000060487"/>
    </source>
</evidence>
<gene>
    <name evidence="2" type="ORF">ASN18_1146</name>
</gene>
<dbReference type="SUPFAM" id="SSF88713">
    <property type="entry name" value="Glycoside hydrolase/deacetylase"/>
    <property type="match status" value="1"/>
</dbReference>
<evidence type="ECO:0000259" key="1">
    <source>
        <dbReference type="PROSITE" id="PS51677"/>
    </source>
</evidence>
<sequence>MKTAYLTFDIETDWGGRTAPENGTLTGILEGMPWLLEILKQYSVRSTFFISGEIIEHCKDILKEIEPLGHELAVHGFCHRHSYNILSKEQLRNDVLKAKEALMRLTEKEPLGFRTPQFRFREDLFALLDELNFKYDSSICRSPISRTKKIRVQNISPVEEYEVGVWHRLKLPMGLVWIHNMGHRSFIESAAVQDGIIIYAHPFDLVKKNYDRRFSMKVNFWYYIMADTKIKDTLCRLIEGLAGKGFKFEPLRQKIINHANIF</sequence>